<organism evidence="3 4">
    <name type="scientific">Digitaria exilis</name>
    <dbReference type="NCBI Taxonomy" id="1010633"/>
    <lineage>
        <taxon>Eukaryota</taxon>
        <taxon>Viridiplantae</taxon>
        <taxon>Streptophyta</taxon>
        <taxon>Embryophyta</taxon>
        <taxon>Tracheophyta</taxon>
        <taxon>Spermatophyta</taxon>
        <taxon>Magnoliopsida</taxon>
        <taxon>Liliopsida</taxon>
        <taxon>Poales</taxon>
        <taxon>Poaceae</taxon>
        <taxon>PACMAD clade</taxon>
        <taxon>Panicoideae</taxon>
        <taxon>Panicodae</taxon>
        <taxon>Paniceae</taxon>
        <taxon>Anthephorinae</taxon>
        <taxon>Digitaria</taxon>
    </lineage>
</organism>
<feature type="region of interest" description="Disordered" evidence="1">
    <location>
        <begin position="1200"/>
        <end position="1221"/>
    </location>
</feature>
<dbReference type="AlphaFoldDB" id="A0A835G3I5"/>
<dbReference type="Proteomes" id="UP000636709">
    <property type="component" value="Unassembled WGS sequence"/>
</dbReference>
<feature type="transmembrane region" description="Helical" evidence="2">
    <location>
        <begin position="689"/>
        <end position="712"/>
    </location>
</feature>
<feature type="compositionally biased region" description="Polar residues" evidence="1">
    <location>
        <begin position="898"/>
        <end position="911"/>
    </location>
</feature>
<evidence type="ECO:0000256" key="2">
    <source>
        <dbReference type="SAM" id="Phobius"/>
    </source>
</evidence>
<sequence length="1221" mass="132944">MELDDRGLAQASPSPTRHARRPAAILSSPPEMGVKALSFSAATRAMATTNGRFVCYPFIHCSSAISRFALSLSVSPSPTTLVRERVRPPNLFTRAHRSVAQLNTLPPLNPSSATIRGLTTLLTKMAFGAAAALVPIMALALFPQTPLKFAANARGVLTPIDPPYWLLPFSRLLRPQPLLASWQRGVPLLGGDSVSNLYLATDRRDRALPPSSGYQLAGSPRAAPLDFSSFSRVCDGIPYRMDGVKARRWLLMLRRQAPAASGDLGPLHRPPARRRCHANPAVRPSPPPAPAASACAMDFLLAYYRLCQCVVIVLSRLLATGATAVRRRVSRPHWSPHVFVRLLGIFHAASFLSASGGCVGRTLPPLVGLALPGLWPNNRVGRDGSLPAPWSDLRTSRDLGSSEKEVLDPRICYTQGRARRRPLTLGQSRRSEFSLTPILLQHRQLASWRLELQVNVQAPAQMSRSVVPCLALRSADATAHHDGLSRASLLPLISWQWRQLAAASPRLPPACVLLLRQAASDVLTSITALLAHNTYGHHHRASPPPQLAHSRHVDRISAPKRIYKGKTLARKRLSLQRQAGASLQSSTRSSPTDDHAMVNAAASAAGFVDLLAGVITLEIFFLLDPQSAGAGTTTTPSPRAPLLDSALGGLLVPLGAAGALFTAAAVIYRRHMVHAAVPVTGAAAAIRRLRLSEVVVFIMCVAAGVLDFFFFVQPAGGAEDHGAQAARALGMAAHRALPTAATAAPSPELAAGRTSWGPFRFLFRSSPLFPGPSSRAPRRPPPTPKVPELAATVRRAHLSHPFYHHPSASSGVLAGLPAPCLLPVPESGSSSQPSDFPTTHGVCVRLAAVSLHSFAQRARRAFLHAHGVFRPVKETNFQERTFGLRLRGRVGILSAQARTQLQEKVGPSSSQRRPRKANPRVIGPDNLWRESAHWIPFLPTLTSPDSNRHRAMNPDTQLVLEELSKLNKRFDDVESKLESRFTDHEVKWETRLSSQEDSWERRFSDLSVAQDARLSTLERAAASFDVWRPDIEGVVDTVRLEVGKLSKHWERSVMDREAPILETVIPAAGRPSAAGEADRPHGHRVDSVHREGVYGSVTTVEHPSEVVSLVGRRKDVKRFDYSYHSKQAGGSPLPLPSPPKLKALVPEDLRLADGAHPRSADDRWRALRAHHHVVSRRLPLGVKRVLKEEGLLATRCRTQHNSKRRLGRHRRSAGPGRPTLV</sequence>
<accession>A0A835G3I5</accession>
<keyword evidence="2" id="KW-0472">Membrane</keyword>
<proteinExistence type="predicted"/>
<evidence type="ECO:0000313" key="4">
    <source>
        <dbReference type="Proteomes" id="UP000636709"/>
    </source>
</evidence>
<feature type="transmembrane region" description="Helical" evidence="2">
    <location>
        <begin position="646"/>
        <end position="668"/>
    </location>
</feature>
<comment type="caution">
    <text evidence="3">The sequence shown here is derived from an EMBL/GenBank/DDBJ whole genome shotgun (WGS) entry which is preliminary data.</text>
</comment>
<keyword evidence="2" id="KW-0812">Transmembrane</keyword>
<evidence type="ECO:0000313" key="3">
    <source>
        <dbReference type="EMBL" id="KAF8783950.1"/>
    </source>
</evidence>
<name>A0A835G3I5_9POAL</name>
<keyword evidence="4" id="KW-1185">Reference proteome</keyword>
<gene>
    <name evidence="3" type="ORF">HU200_000125</name>
</gene>
<feature type="compositionally biased region" description="Basic residues" evidence="1">
    <location>
        <begin position="1200"/>
        <end position="1212"/>
    </location>
</feature>
<feature type="region of interest" description="Disordered" evidence="1">
    <location>
        <begin position="1"/>
        <end position="27"/>
    </location>
</feature>
<keyword evidence="2" id="KW-1133">Transmembrane helix</keyword>
<evidence type="ECO:0000256" key="1">
    <source>
        <dbReference type="SAM" id="MobiDB-lite"/>
    </source>
</evidence>
<protein>
    <submittedName>
        <fullName evidence="3">Uncharacterized protein</fullName>
    </submittedName>
</protein>
<reference evidence="3" key="1">
    <citation type="submission" date="2020-07" db="EMBL/GenBank/DDBJ databases">
        <title>Genome sequence and genetic diversity analysis of an under-domesticated orphan crop, white fonio (Digitaria exilis).</title>
        <authorList>
            <person name="Bennetzen J.L."/>
            <person name="Chen S."/>
            <person name="Ma X."/>
            <person name="Wang X."/>
            <person name="Yssel A.E.J."/>
            <person name="Chaluvadi S.R."/>
            <person name="Johnson M."/>
            <person name="Gangashetty P."/>
            <person name="Hamidou F."/>
            <person name="Sanogo M.D."/>
            <person name="Zwaenepoel A."/>
            <person name="Wallace J."/>
            <person name="Van De Peer Y."/>
            <person name="Van Deynze A."/>
        </authorList>
    </citation>
    <scope>NUCLEOTIDE SEQUENCE</scope>
    <source>
        <tissue evidence="3">Leaves</tissue>
    </source>
</reference>
<feature type="region of interest" description="Disordered" evidence="1">
    <location>
        <begin position="898"/>
        <end position="922"/>
    </location>
</feature>
<dbReference type="OrthoDB" id="693631at2759"/>
<dbReference type="EMBL" id="JACEFO010000035">
    <property type="protein sequence ID" value="KAF8783950.1"/>
    <property type="molecule type" value="Genomic_DNA"/>
</dbReference>